<reference evidence="3 4" key="1">
    <citation type="submission" date="2018-12" db="EMBL/GenBank/DDBJ databases">
        <title>Venturia inaequalis Genome Resource.</title>
        <authorList>
            <person name="Lichtner F.J."/>
        </authorList>
    </citation>
    <scope>NUCLEOTIDE SEQUENCE [LARGE SCALE GENOMIC DNA]</scope>
    <source>
        <strain evidence="3 4">120213</strain>
        <strain evidence="2">Bline_iso_100314</strain>
    </source>
</reference>
<organism evidence="3 4">
    <name type="scientific">Venturia inaequalis</name>
    <name type="common">Apple scab fungus</name>
    <dbReference type="NCBI Taxonomy" id="5025"/>
    <lineage>
        <taxon>Eukaryota</taxon>
        <taxon>Fungi</taxon>
        <taxon>Dikarya</taxon>
        <taxon>Ascomycota</taxon>
        <taxon>Pezizomycotina</taxon>
        <taxon>Dothideomycetes</taxon>
        <taxon>Pleosporomycetidae</taxon>
        <taxon>Venturiales</taxon>
        <taxon>Venturiaceae</taxon>
        <taxon>Venturia</taxon>
    </lineage>
</organism>
<evidence type="ECO:0000256" key="1">
    <source>
        <dbReference type="SAM" id="MobiDB-lite"/>
    </source>
</evidence>
<feature type="compositionally biased region" description="Basic and acidic residues" evidence="1">
    <location>
        <begin position="41"/>
        <end position="69"/>
    </location>
</feature>
<dbReference type="Proteomes" id="UP000433883">
    <property type="component" value="Unassembled WGS sequence"/>
</dbReference>
<comment type="caution">
    <text evidence="3">The sequence shown here is derived from an EMBL/GenBank/DDBJ whole genome shotgun (WGS) entry which is preliminary data.</text>
</comment>
<proteinExistence type="predicted"/>
<accession>A0A8H3UAK4</accession>
<name>A0A8H3UAK4_VENIN</name>
<dbReference type="EMBL" id="WNWQ01001379">
    <property type="protein sequence ID" value="KAE9961629.1"/>
    <property type="molecule type" value="Genomic_DNA"/>
</dbReference>
<dbReference type="EMBL" id="WNWS01000520">
    <property type="protein sequence ID" value="KAE9966395.1"/>
    <property type="molecule type" value="Genomic_DNA"/>
</dbReference>
<gene>
    <name evidence="2" type="ORF">BLS_001600</name>
    <name evidence="3" type="ORF">EG328_008974</name>
</gene>
<dbReference type="Proteomes" id="UP000447873">
    <property type="component" value="Unassembled WGS sequence"/>
</dbReference>
<protein>
    <recommendedName>
        <fullName evidence="5">Mitochondrial carrier protein pet8 protein</fullName>
    </recommendedName>
</protein>
<evidence type="ECO:0000313" key="2">
    <source>
        <dbReference type="EMBL" id="KAE9961629.1"/>
    </source>
</evidence>
<sequence>MPLRLSSSFRTSVPRLSTSIRPTQYRSFTIANRLSIKEDANRTGEELEAKKQEQLDKQKRGEGHWHEELASAGESNIRADKEKVEDHDEHIEDLQKQTEEAANKGKV</sequence>
<evidence type="ECO:0000313" key="3">
    <source>
        <dbReference type="EMBL" id="KAE9966395.1"/>
    </source>
</evidence>
<dbReference type="AlphaFoldDB" id="A0A8H3UAK4"/>
<feature type="compositionally biased region" description="Basic and acidic residues" evidence="1">
    <location>
        <begin position="77"/>
        <end position="107"/>
    </location>
</feature>
<evidence type="ECO:0000313" key="4">
    <source>
        <dbReference type="Proteomes" id="UP000447873"/>
    </source>
</evidence>
<evidence type="ECO:0008006" key="5">
    <source>
        <dbReference type="Google" id="ProtNLM"/>
    </source>
</evidence>
<feature type="region of interest" description="Disordered" evidence="1">
    <location>
        <begin position="41"/>
        <end position="107"/>
    </location>
</feature>